<dbReference type="RefSeq" id="XP_012894598.1">
    <property type="nucleotide sequence ID" value="XM_013039144.1"/>
</dbReference>
<dbReference type="GO" id="GO:0003676">
    <property type="term" value="F:nucleic acid binding"/>
    <property type="evidence" value="ECO:0007669"/>
    <property type="project" value="InterPro"/>
</dbReference>
<dbReference type="PANTHER" id="PTHR23329">
    <property type="entry name" value="TUFTELIN-INTERACTING PROTEIN 11-RELATED"/>
    <property type="match status" value="1"/>
</dbReference>
<protein>
    <recommendedName>
        <fullName evidence="1">G-patch domain-containing protein</fullName>
    </recommendedName>
</protein>
<dbReference type="AlphaFoldDB" id="D8LY95"/>
<reference evidence="2" key="1">
    <citation type="submission" date="2010-02" db="EMBL/GenBank/DDBJ databases">
        <title>Sequencing and annotation of the Blastocystis hominis genome.</title>
        <authorList>
            <person name="Wincker P."/>
        </authorList>
    </citation>
    <scope>NUCLEOTIDE SEQUENCE</scope>
    <source>
        <strain evidence="2">Singapore isolate B</strain>
    </source>
</reference>
<gene>
    <name evidence="2" type="ORF">GSBLH_T00006144001</name>
</gene>
<dbReference type="GO" id="GO:0000390">
    <property type="term" value="P:spliceosomal complex disassembly"/>
    <property type="evidence" value="ECO:0007669"/>
    <property type="project" value="InterPro"/>
</dbReference>
<sequence length="91" mass="9950">MSDFSQFTKKDEPEKEKTAAYTTGFGVELMRKMGFEGRLGKDGQGISNPIATKKRPEGLGLGANGFKEASTLKANKEIAKIYNKVCYIVAL</sequence>
<evidence type="ECO:0000259" key="1">
    <source>
        <dbReference type="PROSITE" id="PS50174"/>
    </source>
</evidence>
<dbReference type="PROSITE" id="PS50174">
    <property type="entry name" value="G_PATCH"/>
    <property type="match status" value="1"/>
</dbReference>
<dbReference type="EMBL" id="FN668639">
    <property type="protein sequence ID" value="CBK20550.2"/>
    <property type="molecule type" value="Genomic_DNA"/>
</dbReference>
<dbReference type="PANTHER" id="PTHR23329:SF1">
    <property type="entry name" value="TUFTELIN-INTERACTING PROTEIN 11"/>
    <property type="match status" value="1"/>
</dbReference>
<dbReference type="GO" id="GO:0071008">
    <property type="term" value="C:U2-type post-mRNA release spliceosomal complex"/>
    <property type="evidence" value="ECO:0007669"/>
    <property type="project" value="TreeGrafter"/>
</dbReference>
<dbReference type="Proteomes" id="UP000008312">
    <property type="component" value="Unassembled WGS sequence"/>
</dbReference>
<evidence type="ECO:0000313" key="2">
    <source>
        <dbReference type="EMBL" id="CBK20550.2"/>
    </source>
</evidence>
<accession>D8LY95</accession>
<dbReference type="InParanoid" id="D8LY95"/>
<dbReference type="GeneID" id="24922269"/>
<dbReference type="Pfam" id="PF01585">
    <property type="entry name" value="G-patch"/>
    <property type="match status" value="1"/>
</dbReference>
<dbReference type="InterPro" id="IPR000467">
    <property type="entry name" value="G_patch_dom"/>
</dbReference>
<name>D8LY95_BLAHO</name>
<feature type="domain" description="G-patch" evidence="1">
    <location>
        <begin position="22"/>
        <end position="66"/>
    </location>
</feature>
<proteinExistence type="predicted"/>
<dbReference type="OrthoDB" id="29523at2759"/>
<keyword evidence="3" id="KW-1185">Reference proteome</keyword>
<organism evidence="2">
    <name type="scientific">Blastocystis hominis</name>
    <dbReference type="NCBI Taxonomy" id="12968"/>
    <lineage>
        <taxon>Eukaryota</taxon>
        <taxon>Sar</taxon>
        <taxon>Stramenopiles</taxon>
        <taxon>Bigyra</taxon>
        <taxon>Opalozoa</taxon>
        <taxon>Opalinata</taxon>
        <taxon>Blastocystidae</taxon>
        <taxon>Blastocystis</taxon>
    </lineage>
</organism>
<evidence type="ECO:0000313" key="3">
    <source>
        <dbReference type="Proteomes" id="UP000008312"/>
    </source>
</evidence>
<dbReference type="SMART" id="SM00443">
    <property type="entry name" value="G_patch"/>
    <property type="match status" value="1"/>
</dbReference>
<dbReference type="InterPro" id="IPR045211">
    <property type="entry name" value="TFP11/STIP/Ntr1"/>
</dbReference>